<dbReference type="PANTHER" id="PTHR43884">
    <property type="entry name" value="ACYL-COA DEHYDROGENASE"/>
    <property type="match status" value="1"/>
</dbReference>
<feature type="domain" description="Acyl-CoA dehydrogenase/oxidase N-terminal" evidence="8">
    <location>
        <begin position="8"/>
        <end position="119"/>
    </location>
</feature>
<dbReference type="Gene3D" id="2.40.110.10">
    <property type="entry name" value="Butyryl-CoA Dehydrogenase, subunit A, domain 2"/>
    <property type="match status" value="1"/>
</dbReference>
<dbReference type="InterPro" id="IPR037069">
    <property type="entry name" value="AcylCoA_DH/ox_N_sf"/>
</dbReference>
<dbReference type="InterPro" id="IPR009075">
    <property type="entry name" value="AcylCo_DH/oxidase_C"/>
</dbReference>
<evidence type="ECO:0000256" key="2">
    <source>
        <dbReference type="ARBA" id="ARBA00009347"/>
    </source>
</evidence>
<dbReference type="InterPro" id="IPR013786">
    <property type="entry name" value="AcylCoA_DH/ox_N"/>
</dbReference>
<evidence type="ECO:0000313" key="9">
    <source>
        <dbReference type="EMBL" id="AIF09754.1"/>
    </source>
</evidence>
<comment type="cofactor">
    <cofactor evidence="1 5">
        <name>FAD</name>
        <dbReference type="ChEBI" id="CHEBI:57692"/>
    </cofactor>
</comment>
<keyword evidence="5" id="KW-0560">Oxidoreductase</keyword>
<evidence type="ECO:0000256" key="3">
    <source>
        <dbReference type="ARBA" id="ARBA00022630"/>
    </source>
</evidence>
<feature type="domain" description="Acyl-CoA dehydrogenase/oxidase C-terminal" evidence="6">
    <location>
        <begin position="242"/>
        <end position="357"/>
    </location>
</feature>
<evidence type="ECO:0000259" key="7">
    <source>
        <dbReference type="Pfam" id="PF02770"/>
    </source>
</evidence>
<dbReference type="InterPro" id="IPR036250">
    <property type="entry name" value="AcylCo_DH-like_C"/>
</dbReference>
<dbReference type="PANTHER" id="PTHR43884:SF12">
    <property type="entry name" value="ISOVALERYL-COA DEHYDROGENASE, MITOCHONDRIAL-RELATED"/>
    <property type="match status" value="1"/>
</dbReference>
<evidence type="ECO:0000256" key="5">
    <source>
        <dbReference type="RuleBase" id="RU362125"/>
    </source>
</evidence>
<dbReference type="SUPFAM" id="SSF56645">
    <property type="entry name" value="Acyl-CoA dehydrogenase NM domain-like"/>
    <property type="match status" value="1"/>
</dbReference>
<keyword evidence="4 5" id="KW-0274">FAD</keyword>
<evidence type="ECO:0000259" key="8">
    <source>
        <dbReference type="Pfam" id="PF02771"/>
    </source>
</evidence>
<evidence type="ECO:0000259" key="6">
    <source>
        <dbReference type="Pfam" id="PF00441"/>
    </source>
</evidence>
<reference evidence="9" key="1">
    <citation type="journal article" date="2014" name="Genome Biol. Evol.">
        <title>Pangenome evidence for extensive interdomain horizontal transfer affecting lineage core and shell genes in uncultured planktonic thaumarchaeota and euryarchaeota.</title>
        <authorList>
            <person name="Deschamps P."/>
            <person name="Zivanovic Y."/>
            <person name="Moreira D."/>
            <person name="Rodriguez-Valera F."/>
            <person name="Lopez-Garcia P."/>
        </authorList>
    </citation>
    <scope>NUCLEOTIDE SEQUENCE</scope>
</reference>
<dbReference type="GO" id="GO:0050660">
    <property type="term" value="F:flavin adenine dinucleotide binding"/>
    <property type="evidence" value="ECO:0007669"/>
    <property type="project" value="InterPro"/>
</dbReference>
<dbReference type="InterPro" id="IPR046373">
    <property type="entry name" value="Acyl-CoA_Oxase/DH_mid-dom_sf"/>
</dbReference>
<name>A0A075H117_9ARCH</name>
<keyword evidence="3 5" id="KW-0285">Flavoprotein</keyword>
<dbReference type="GO" id="GO:0003995">
    <property type="term" value="F:acyl-CoA dehydrogenase activity"/>
    <property type="evidence" value="ECO:0007669"/>
    <property type="project" value="TreeGrafter"/>
</dbReference>
<dbReference type="AlphaFoldDB" id="A0A075H117"/>
<feature type="domain" description="Acyl-CoA oxidase/dehydrogenase middle" evidence="7">
    <location>
        <begin position="133"/>
        <end position="212"/>
    </location>
</feature>
<dbReference type="Gene3D" id="1.20.140.10">
    <property type="entry name" value="Butyryl-CoA Dehydrogenase, subunit A, domain 3"/>
    <property type="match status" value="1"/>
</dbReference>
<dbReference type="InterPro" id="IPR006091">
    <property type="entry name" value="Acyl-CoA_Oxase/DH_mid-dom"/>
</dbReference>
<evidence type="ECO:0000256" key="4">
    <source>
        <dbReference type="ARBA" id="ARBA00022827"/>
    </source>
</evidence>
<evidence type="ECO:0000256" key="1">
    <source>
        <dbReference type="ARBA" id="ARBA00001974"/>
    </source>
</evidence>
<dbReference type="Pfam" id="PF02770">
    <property type="entry name" value="Acyl-CoA_dh_M"/>
    <property type="match status" value="1"/>
</dbReference>
<sequence>MNNLTSSNEEIDMIKDVIKDFGVNEITPVASDIELNSEIPSSILKQVSELGLYGMLGSSEYNGAETGFSTFIHGMLELAKYSPALSALLMFQNVFSVQPITQFGSTEQKESILGDLNTGNKLGTALIDDNGGTLNIRTINTEAMDEGDSLSISGTKKFAFNGAIADYFIVLCNIGTNPCFVLIEKDNPGVSVGNPIDTVGLRGNKSVPVSFYSCNVPKTNIIGSPTDTNKIIHSIQESFWMGIGAISNGVMQSALSQAIKYSNERQQFSKPISSFEAIQNKLSNISTDIEVSLAMLEKACESKDAGEDILRQSAMTKIFTTDKAQQNTKLALLVHGGYGFIKDYPVERTVRDAETLKTICDSNDDLRLIVSKPFVS</sequence>
<dbReference type="EMBL" id="KF900872">
    <property type="protein sequence ID" value="AIF09754.1"/>
    <property type="molecule type" value="Genomic_DNA"/>
</dbReference>
<dbReference type="Gene3D" id="1.10.540.10">
    <property type="entry name" value="Acyl-CoA dehydrogenase/oxidase, N-terminal domain"/>
    <property type="match status" value="1"/>
</dbReference>
<proteinExistence type="inferred from homology"/>
<dbReference type="Pfam" id="PF02771">
    <property type="entry name" value="Acyl-CoA_dh_N"/>
    <property type="match status" value="1"/>
</dbReference>
<accession>A0A075H117</accession>
<protein>
    <submittedName>
        <fullName evidence="9">Acyl-CoA dehydrogenase</fullName>
    </submittedName>
</protein>
<dbReference type="InterPro" id="IPR009100">
    <property type="entry name" value="AcylCoA_DH/oxidase_NM_dom_sf"/>
</dbReference>
<comment type="similarity">
    <text evidence="2 5">Belongs to the acyl-CoA dehydrogenase family.</text>
</comment>
<dbReference type="SUPFAM" id="SSF47203">
    <property type="entry name" value="Acyl-CoA dehydrogenase C-terminal domain-like"/>
    <property type="match status" value="1"/>
</dbReference>
<dbReference type="Pfam" id="PF00441">
    <property type="entry name" value="Acyl-CoA_dh_1"/>
    <property type="match status" value="1"/>
</dbReference>
<organism evidence="9">
    <name type="scientific">uncultured marine thaumarchaeote KM3_40_F03</name>
    <dbReference type="NCBI Taxonomy" id="1456143"/>
    <lineage>
        <taxon>Archaea</taxon>
        <taxon>Nitrososphaerota</taxon>
        <taxon>environmental samples</taxon>
    </lineage>
</organism>